<feature type="transmembrane region" description="Helical" evidence="6">
    <location>
        <begin position="116"/>
        <end position="137"/>
    </location>
</feature>
<evidence type="ECO:0000256" key="6">
    <source>
        <dbReference type="SAM" id="Phobius"/>
    </source>
</evidence>
<organism evidence="8 9">
    <name type="scientific">Paraburkholderia elongata</name>
    <dbReference type="NCBI Taxonomy" id="2675747"/>
    <lineage>
        <taxon>Bacteria</taxon>
        <taxon>Pseudomonadati</taxon>
        <taxon>Pseudomonadota</taxon>
        <taxon>Betaproteobacteria</taxon>
        <taxon>Burkholderiales</taxon>
        <taxon>Burkholderiaceae</taxon>
        <taxon>Paraburkholderia</taxon>
    </lineage>
</organism>
<feature type="transmembrane region" description="Helical" evidence="6">
    <location>
        <begin position="90"/>
        <end position="110"/>
    </location>
</feature>
<feature type="transmembrane region" description="Helical" evidence="6">
    <location>
        <begin position="409"/>
        <end position="430"/>
    </location>
</feature>
<evidence type="ECO:0000313" key="8">
    <source>
        <dbReference type="EMBL" id="NPT56637.1"/>
    </source>
</evidence>
<reference evidence="8 9" key="1">
    <citation type="submission" date="2019-11" db="EMBL/GenBank/DDBJ databases">
        <title>Metabolism of dissolved organic matter in forest soils.</title>
        <authorList>
            <person name="Cyle K.T."/>
            <person name="Wilhelm R.C."/>
            <person name="Martinez C.E."/>
        </authorList>
    </citation>
    <scope>NUCLEOTIDE SEQUENCE [LARGE SCALE GENOMIC DNA]</scope>
    <source>
        <strain evidence="8 9">5N</strain>
    </source>
</reference>
<evidence type="ECO:0000313" key="9">
    <source>
        <dbReference type="Proteomes" id="UP000655523"/>
    </source>
</evidence>
<dbReference type="InterPro" id="IPR036259">
    <property type="entry name" value="MFS_trans_sf"/>
</dbReference>
<dbReference type="Gene3D" id="1.20.1250.20">
    <property type="entry name" value="MFS general substrate transporter like domains"/>
    <property type="match status" value="1"/>
</dbReference>
<keyword evidence="9" id="KW-1185">Reference proteome</keyword>
<evidence type="ECO:0000259" key="7">
    <source>
        <dbReference type="PROSITE" id="PS50850"/>
    </source>
</evidence>
<dbReference type="EMBL" id="WOEZ01000098">
    <property type="protein sequence ID" value="NPT56637.1"/>
    <property type="molecule type" value="Genomic_DNA"/>
</dbReference>
<sequence length="471" mass="48622">MQPTGKLDLESIIDEGPVTGLQISIFLLCGLVAMVDGFDTQAIAFVAPEIMAAWGAAPSAFGPVFGAGLLGGLLGALAFGAAGDRFGRKVTLSCAVLVFSVASLLTPFAHSTAALSILRFITGIGLGGALPSFISLASEYAPKRLRSTLVGAMFCGFPLGAVLGGAGSALLIPAFGWKSVFIAGGMLPLIILPAFILLVPESVRYLALQNDHAAIARILRRLDAESRWNGESDCRAAMPHSPVSSLFTQGRATATFLLWIAFFLSLLLTYFLINWIPVVARTNGLDIGKAVLAVAMLNLGAVAGCIMLGRLADRFGPTRVIGCAYLAGAMAISAIGLVGWSPGLLYLTSFVAGAFSIGAQMCTVALCAVFYETGLRATGIGWAMGIGRTGAIAGPVMGGVLLGDGVAPSILFAIAGATSVGAALAVLVLGRLIQRRKRNLQPHDGVHEDTLSHSVTRGPLKRASGSEAFPH</sequence>
<keyword evidence="3 6" id="KW-1133">Transmembrane helix</keyword>
<feature type="transmembrane region" description="Helical" evidence="6">
    <location>
        <begin position="60"/>
        <end position="83"/>
    </location>
</feature>
<dbReference type="PANTHER" id="PTHR23508:SF10">
    <property type="entry name" value="CARBOXYLIC ACID TRANSPORTER PROTEIN HOMOLOG"/>
    <property type="match status" value="1"/>
</dbReference>
<dbReference type="GO" id="GO:0005886">
    <property type="term" value="C:plasma membrane"/>
    <property type="evidence" value="ECO:0007669"/>
    <property type="project" value="TreeGrafter"/>
</dbReference>
<comment type="caution">
    <text evidence="8">The sequence shown here is derived from an EMBL/GenBank/DDBJ whole genome shotgun (WGS) entry which is preliminary data.</text>
</comment>
<feature type="transmembrane region" description="Helical" evidence="6">
    <location>
        <begin position="320"/>
        <end position="340"/>
    </location>
</feature>
<dbReference type="PROSITE" id="PS00217">
    <property type="entry name" value="SUGAR_TRANSPORT_2"/>
    <property type="match status" value="1"/>
</dbReference>
<protein>
    <submittedName>
        <fullName evidence="8">MFS transporter</fullName>
    </submittedName>
</protein>
<keyword evidence="2 6" id="KW-0812">Transmembrane</keyword>
<keyword evidence="4 6" id="KW-0472">Membrane</keyword>
<evidence type="ECO:0000256" key="2">
    <source>
        <dbReference type="ARBA" id="ARBA00022692"/>
    </source>
</evidence>
<evidence type="ECO:0000256" key="4">
    <source>
        <dbReference type="ARBA" id="ARBA00023136"/>
    </source>
</evidence>
<gene>
    <name evidence="8" type="ORF">GNZ13_19115</name>
</gene>
<name>A0A972SJ43_9BURK</name>
<feature type="transmembrane region" description="Helical" evidence="6">
    <location>
        <begin position="180"/>
        <end position="199"/>
    </location>
</feature>
<feature type="transmembrane region" description="Helical" evidence="6">
    <location>
        <begin position="149"/>
        <end position="174"/>
    </location>
</feature>
<dbReference type="Pfam" id="PF07690">
    <property type="entry name" value="MFS_1"/>
    <property type="match status" value="1"/>
</dbReference>
<feature type="domain" description="Major facilitator superfamily (MFS) profile" evidence="7">
    <location>
        <begin position="25"/>
        <end position="434"/>
    </location>
</feature>
<feature type="transmembrane region" description="Helical" evidence="6">
    <location>
        <begin position="256"/>
        <end position="278"/>
    </location>
</feature>
<dbReference type="AlphaFoldDB" id="A0A972SJ43"/>
<dbReference type="InterPro" id="IPR005829">
    <property type="entry name" value="Sugar_transporter_CS"/>
</dbReference>
<dbReference type="InterPro" id="IPR011701">
    <property type="entry name" value="MFS"/>
</dbReference>
<dbReference type="SUPFAM" id="SSF103473">
    <property type="entry name" value="MFS general substrate transporter"/>
    <property type="match status" value="1"/>
</dbReference>
<comment type="subcellular location">
    <subcellularLocation>
        <location evidence="1">Membrane</location>
        <topology evidence="1">Multi-pass membrane protein</topology>
    </subcellularLocation>
</comment>
<evidence type="ECO:0000256" key="3">
    <source>
        <dbReference type="ARBA" id="ARBA00022989"/>
    </source>
</evidence>
<feature type="transmembrane region" description="Helical" evidence="6">
    <location>
        <begin position="346"/>
        <end position="371"/>
    </location>
</feature>
<dbReference type="GO" id="GO:0046943">
    <property type="term" value="F:carboxylic acid transmembrane transporter activity"/>
    <property type="evidence" value="ECO:0007669"/>
    <property type="project" value="TreeGrafter"/>
</dbReference>
<feature type="region of interest" description="Disordered" evidence="5">
    <location>
        <begin position="443"/>
        <end position="471"/>
    </location>
</feature>
<dbReference type="Proteomes" id="UP000655523">
    <property type="component" value="Unassembled WGS sequence"/>
</dbReference>
<dbReference type="CDD" id="cd17365">
    <property type="entry name" value="MFS_PcaK_like"/>
    <property type="match status" value="1"/>
</dbReference>
<evidence type="ECO:0000256" key="1">
    <source>
        <dbReference type="ARBA" id="ARBA00004141"/>
    </source>
</evidence>
<dbReference type="PROSITE" id="PS50850">
    <property type="entry name" value="MFS"/>
    <property type="match status" value="1"/>
</dbReference>
<dbReference type="InterPro" id="IPR020846">
    <property type="entry name" value="MFS_dom"/>
</dbReference>
<dbReference type="RefSeq" id="WP_172167167.1">
    <property type="nucleotide sequence ID" value="NZ_WOEZ01000098.1"/>
</dbReference>
<accession>A0A972SJ43</accession>
<evidence type="ECO:0000256" key="5">
    <source>
        <dbReference type="SAM" id="MobiDB-lite"/>
    </source>
</evidence>
<feature type="transmembrane region" description="Helical" evidence="6">
    <location>
        <begin position="383"/>
        <end position="403"/>
    </location>
</feature>
<feature type="transmembrane region" description="Helical" evidence="6">
    <location>
        <begin position="290"/>
        <end position="308"/>
    </location>
</feature>
<proteinExistence type="predicted"/>
<dbReference type="PANTHER" id="PTHR23508">
    <property type="entry name" value="CARBOXYLIC ACID TRANSPORTER PROTEIN HOMOLOG"/>
    <property type="match status" value="1"/>
</dbReference>